<feature type="domain" description="LUD" evidence="1">
    <location>
        <begin position="46"/>
        <end position="208"/>
    </location>
</feature>
<dbReference type="AlphaFoldDB" id="A0A653AJ93"/>
<reference evidence="2" key="1">
    <citation type="submission" date="2018-07" db="EMBL/GenBank/DDBJ databases">
        <authorList>
            <consortium name="Genoscope - CEA"/>
            <person name="William W."/>
        </authorList>
    </citation>
    <scope>NUCLEOTIDE SEQUENCE</scope>
    <source>
        <strain evidence="2">IK1</strain>
    </source>
</reference>
<dbReference type="SUPFAM" id="SSF100950">
    <property type="entry name" value="NagB/RpiA/CoA transferase-like"/>
    <property type="match status" value="1"/>
</dbReference>
<dbReference type="Gene3D" id="3.40.50.10420">
    <property type="entry name" value="NagB/RpiA/CoA transferase-like"/>
    <property type="match status" value="1"/>
</dbReference>
<name>A0A653AJ93_9BACT</name>
<dbReference type="InterPro" id="IPR003741">
    <property type="entry name" value="LUD_dom"/>
</dbReference>
<dbReference type="InterPro" id="IPR037171">
    <property type="entry name" value="NagB/RpiA_transferase-like"/>
</dbReference>
<protein>
    <recommendedName>
        <fullName evidence="1">LUD domain-containing protein</fullName>
    </recommendedName>
</protein>
<gene>
    <name evidence="2" type="ORF">TRIP_D440147</name>
</gene>
<dbReference type="InterPro" id="IPR024185">
    <property type="entry name" value="FTHF_cligase-like_sf"/>
</dbReference>
<organism evidence="2">
    <name type="scientific">uncultured Paludibacter sp</name>
    <dbReference type="NCBI Taxonomy" id="497635"/>
    <lineage>
        <taxon>Bacteria</taxon>
        <taxon>Pseudomonadati</taxon>
        <taxon>Bacteroidota</taxon>
        <taxon>Bacteroidia</taxon>
        <taxon>Bacteroidales</taxon>
        <taxon>Paludibacteraceae</taxon>
        <taxon>Paludibacter</taxon>
        <taxon>environmental samples</taxon>
    </lineage>
</organism>
<dbReference type="EMBL" id="UPXZ01000039">
    <property type="protein sequence ID" value="VBB48129.1"/>
    <property type="molecule type" value="Genomic_DNA"/>
</dbReference>
<sequence length="210" mass="23614">MSSSKKNILKRIADAKLARTSEQVFSVSDKIEIYKPILPDAETCFKNELESINGQCEIFETQQEMFVFLKKMMEEKNITALFCREENIINQLDNYKLPHTNSSKDFEPMKAAITSCDFLMTRTGSVVVTSASQSGRQLISFPPTHIILANTSQLVNYPENAYQKIFEKYNGNLPSQITTITGPSRTADIEKTLVLGAHGPKELIVLLLKS</sequence>
<dbReference type="PANTHER" id="PTHR43682:SF1">
    <property type="entry name" value="LACTATE UTILIZATION PROTEIN C"/>
    <property type="match status" value="1"/>
</dbReference>
<evidence type="ECO:0000259" key="1">
    <source>
        <dbReference type="Pfam" id="PF02589"/>
    </source>
</evidence>
<dbReference type="PANTHER" id="PTHR43682">
    <property type="entry name" value="LACTATE UTILIZATION PROTEIN C"/>
    <property type="match status" value="1"/>
</dbReference>
<accession>A0A653AJ93</accession>
<proteinExistence type="predicted"/>
<dbReference type="Pfam" id="PF02589">
    <property type="entry name" value="LUD_dom"/>
    <property type="match status" value="1"/>
</dbReference>
<evidence type="ECO:0000313" key="2">
    <source>
        <dbReference type="EMBL" id="VBB48129.1"/>
    </source>
</evidence>